<protein>
    <submittedName>
        <fullName evidence="2">Uncharacterized protein</fullName>
    </submittedName>
</protein>
<evidence type="ECO:0000313" key="2">
    <source>
        <dbReference type="EMBL" id="KAK6997425.1"/>
    </source>
</evidence>
<keyword evidence="3" id="KW-1185">Reference proteome</keyword>
<accession>A0AAW0A2G7</accession>
<dbReference type="EMBL" id="JAWWNJ010000090">
    <property type="protein sequence ID" value="KAK6997425.1"/>
    <property type="molecule type" value="Genomic_DNA"/>
</dbReference>
<sequence>MSTEIDDYETRRTRLQTMKADPETMARLRREYDSDHPEPNEDQPAKCVWCDRADTVLYRCREEDCPLLPACKECTLCAHGPIPFHDQQVWSGDAWRKTSLFEMGHVMMARHADDSPCPNLGETRIVRLLGGGMPEEIRVQDCLCPDQQNEESDEEEGAFSFDVTPEMWARLLDNTNEPEDDVSTDSSSGNSSD</sequence>
<reference evidence="2 3" key="1">
    <citation type="journal article" date="2024" name="J Genomics">
        <title>Draft genome sequencing and assembly of Favolaschia claudopus CIRM-BRFM 2984 isolated from oak limbs.</title>
        <authorList>
            <person name="Navarro D."/>
            <person name="Drula E."/>
            <person name="Chaduli D."/>
            <person name="Cazenave R."/>
            <person name="Ahrendt S."/>
            <person name="Wang J."/>
            <person name="Lipzen A."/>
            <person name="Daum C."/>
            <person name="Barry K."/>
            <person name="Grigoriev I.V."/>
            <person name="Favel A."/>
            <person name="Rosso M.N."/>
            <person name="Martin F."/>
        </authorList>
    </citation>
    <scope>NUCLEOTIDE SEQUENCE [LARGE SCALE GENOMIC DNA]</scope>
    <source>
        <strain evidence="2 3">CIRM-BRFM 2984</strain>
    </source>
</reference>
<organism evidence="2 3">
    <name type="scientific">Favolaschia claudopus</name>
    <dbReference type="NCBI Taxonomy" id="2862362"/>
    <lineage>
        <taxon>Eukaryota</taxon>
        <taxon>Fungi</taxon>
        <taxon>Dikarya</taxon>
        <taxon>Basidiomycota</taxon>
        <taxon>Agaricomycotina</taxon>
        <taxon>Agaricomycetes</taxon>
        <taxon>Agaricomycetidae</taxon>
        <taxon>Agaricales</taxon>
        <taxon>Marasmiineae</taxon>
        <taxon>Mycenaceae</taxon>
        <taxon>Favolaschia</taxon>
    </lineage>
</organism>
<comment type="caution">
    <text evidence="2">The sequence shown here is derived from an EMBL/GenBank/DDBJ whole genome shotgun (WGS) entry which is preliminary data.</text>
</comment>
<proteinExistence type="predicted"/>
<gene>
    <name evidence="2" type="ORF">R3P38DRAFT_3219426</name>
</gene>
<dbReference type="Proteomes" id="UP001362999">
    <property type="component" value="Unassembled WGS sequence"/>
</dbReference>
<feature type="region of interest" description="Disordered" evidence="1">
    <location>
        <begin position="173"/>
        <end position="193"/>
    </location>
</feature>
<feature type="compositionally biased region" description="Basic and acidic residues" evidence="1">
    <location>
        <begin position="20"/>
        <end position="39"/>
    </location>
</feature>
<name>A0AAW0A2G7_9AGAR</name>
<feature type="compositionally biased region" description="Low complexity" evidence="1">
    <location>
        <begin position="184"/>
        <end position="193"/>
    </location>
</feature>
<feature type="region of interest" description="Disordered" evidence="1">
    <location>
        <begin position="1"/>
        <end position="43"/>
    </location>
</feature>
<dbReference type="AlphaFoldDB" id="A0AAW0A2G7"/>
<evidence type="ECO:0000313" key="3">
    <source>
        <dbReference type="Proteomes" id="UP001362999"/>
    </source>
</evidence>
<evidence type="ECO:0000256" key="1">
    <source>
        <dbReference type="SAM" id="MobiDB-lite"/>
    </source>
</evidence>